<keyword evidence="5 8" id="KW-0378">Hydrolase</keyword>
<dbReference type="InterPro" id="IPR033942">
    <property type="entry name" value="IMPase"/>
</dbReference>
<evidence type="ECO:0000256" key="3">
    <source>
        <dbReference type="ARBA" id="ARBA00009759"/>
    </source>
</evidence>
<keyword evidence="10" id="KW-1185">Reference proteome</keyword>
<feature type="binding site" evidence="7">
    <location>
        <position position="85"/>
    </location>
    <ligand>
        <name>Mg(2+)</name>
        <dbReference type="ChEBI" id="CHEBI:18420"/>
        <label>1</label>
        <note>catalytic</note>
    </ligand>
</feature>
<feature type="binding site" evidence="7">
    <location>
        <position position="212"/>
    </location>
    <ligand>
        <name>Mg(2+)</name>
        <dbReference type="ChEBI" id="CHEBI:18420"/>
        <label>1</label>
        <note>catalytic</note>
    </ligand>
</feature>
<comment type="similarity">
    <text evidence="3 8">Belongs to the inositol monophosphatase superfamily.</text>
</comment>
<comment type="catalytic activity">
    <reaction evidence="1 8">
        <text>a myo-inositol phosphate + H2O = myo-inositol + phosphate</text>
        <dbReference type="Rhea" id="RHEA:24056"/>
        <dbReference type="ChEBI" id="CHEBI:15377"/>
        <dbReference type="ChEBI" id="CHEBI:17268"/>
        <dbReference type="ChEBI" id="CHEBI:43474"/>
        <dbReference type="ChEBI" id="CHEBI:84139"/>
        <dbReference type="EC" id="3.1.3.25"/>
    </reaction>
</comment>
<dbReference type="STRING" id="517418.Ctha_0496"/>
<evidence type="ECO:0000256" key="7">
    <source>
        <dbReference type="PIRSR" id="PIRSR600760-2"/>
    </source>
</evidence>
<dbReference type="InterPro" id="IPR020583">
    <property type="entry name" value="Inositol_monoP_metal-BS"/>
</dbReference>
<feature type="binding site" evidence="7">
    <location>
        <position position="86"/>
    </location>
    <ligand>
        <name>Mg(2+)</name>
        <dbReference type="ChEBI" id="CHEBI:18420"/>
        <label>1</label>
        <note>catalytic</note>
    </ligand>
</feature>
<dbReference type="FunFam" id="3.30.540.10:FF:000003">
    <property type="entry name" value="Inositol-1-monophosphatase"/>
    <property type="match status" value="1"/>
</dbReference>
<evidence type="ECO:0000256" key="4">
    <source>
        <dbReference type="ARBA" id="ARBA00022723"/>
    </source>
</evidence>
<dbReference type="KEGG" id="cts:Ctha_0496"/>
<dbReference type="PANTHER" id="PTHR20854:SF4">
    <property type="entry name" value="INOSITOL-1-MONOPHOSPHATASE-RELATED"/>
    <property type="match status" value="1"/>
</dbReference>
<evidence type="ECO:0000256" key="1">
    <source>
        <dbReference type="ARBA" id="ARBA00001033"/>
    </source>
</evidence>
<evidence type="ECO:0000256" key="6">
    <source>
        <dbReference type="ARBA" id="ARBA00022842"/>
    </source>
</evidence>
<evidence type="ECO:0000256" key="5">
    <source>
        <dbReference type="ARBA" id="ARBA00022801"/>
    </source>
</evidence>
<dbReference type="Gene3D" id="3.40.190.80">
    <property type="match status" value="1"/>
</dbReference>
<dbReference type="InterPro" id="IPR022337">
    <property type="entry name" value="Inositol_monophosphatase_SuhB"/>
</dbReference>
<dbReference type="SUPFAM" id="SSF56655">
    <property type="entry name" value="Carbohydrate phosphatase"/>
    <property type="match status" value="1"/>
</dbReference>
<dbReference type="eggNOG" id="COG0483">
    <property type="taxonomic scope" value="Bacteria"/>
</dbReference>
<keyword evidence="6 7" id="KW-0460">Magnesium</keyword>
<dbReference type="PROSITE" id="PS00630">
    <property type="entry name" value="IMP_2"/>
    <property type="match status" value="1"/>
</dbReference>
<evidence type="ECO:0000313" key="9">
    <source>
        <dbReference type="EMBL" id="ACF12967.1"/>
    </source>
</evidence>
<dbReference type="Gene3D" id="3.30.540.10">
    <property type="entry name" value="Fructose-1,6-Bisphosphatase, subunit A, domain 1"/>
    <property type="match status" value="1"/>
</dbReference>
<dbReference type="OrthoDB" id="9772456at2"/>
<reference evidence="9 10" key="1">
    <citation type="submission" date="2008-06" db="EMBL/GenBank/DDBJ databases">
        <title>Complete sequence of Chloroherpeton thalassium ATCC 35110.</title>
        <authorList>
            <consortium name="US DOE Joint Genome Institute"/>
            <person name="Lucas S."/>
            <person name="Copeland A."/>
            <person name="Lapidus A."/>
            <person name="Glavina del Rio T."/>
            <person name="Dalin E."/>
            <person name="Tice H."/>
            <person name="Bruce D."/>
            <person name="Goodwin L."/>
            <person name="Pitluck S."/>
            <person name="Schmutz J."/>
            <person name="Larimer F."/>
            <person name="Land M."/>
            <person name="Hauser L."/>
            <person name="Kyrpides N."/>
            <person name="Mikhailova N."/>
            <person name="Liu Z."/>
            <person name="Li T."/>
            <person name="Zhao F."/>
            <person name="Overmann J."/>
            <person name="Bryant D.A."/>
            <person name="Richardson P."/>
        </authorList>
    </citation>
    <scope>NUCLEOTIDE SEQUENCE [LARGE SCALE GENOMIC DNA]</scope>
    <source>
        <strain evidence="10">ATCC 35110 / GB-78</strain>
    </source>
</reference>
<evidence type="ECO:0000313" key="10">
    <source>
        <dbReference type="Proteomes" id="UP000001208"/>
    </source>
</evidence>
<dbReference type="CDD" id="cd01639">
    <property type="entry name" value="IMPase"/>
    <property type="match status" value="1"/>
</dbReference>
<dbReference type="GO" id="GO:0046854">
    <property type="term" value="P:phosphatidylinositol phosphate biosynthetic process"/>
    <property type="evidence" value="ECO:0007669"/>
    <property type="project" value="InterPro"/>
</dbReference>
<dbReference type="EMBL" id="CP001100">
    <property type="protein sequence ID" value="ACF12967.1"/>
    <property type="molecule type" value="Genomic_DNA"/>
</dbReference>
<evidence type="ECO:0000256" key="2">
    <source>
        <dbReference type="ARBA" id="ARBA00001946"/>
    </source>
</evidence>
<proteinExistence type="inferred from homology"/>
<dbReference type="PRINTS" id="PR01959">
    <property type="entry name" value="SBIMPHPHTASE"/>
</dbReference>
<keyword evidence="4 7" id="KW-0479">Metal-binding</keyword>
<feature type="binding site" evidence="7">
    <location>
        <position position="67"/>
    </location>
    <ligand>
        <name>Mg(2+)</name>
        <dbReference type="ChEBI" id="CHEBI:18420"/>
        <label>1</label>
        <note>catalytic</note>
    </ligand>
</feature>
<dbReference type="GO" id="GO:0007165">
    <property type="term" value="P:signal transduction"/>
    <property type="evidence" value="ECO:0007669"/>
    <property type="project" value="TreeGrafter"/>
</dbReference>
<dbReference type="EC" id="3.1.3.25" evidence="8"/>
<dbReference type="Pfam" id="PF00459">
    <property type="entry name" value="Inositol_P"/>
    <property type="match status" value="1"/>
</dbReference>
<dbReference type="RefSeq" id="WP_012499051.1">
    <property type="nucleotide sequence ID" value="NC_011026.1"/>
</dbReference>
<protein>
    <recommendedName>
        <fullName evidence="8">Inositol-1-monophosphatase</fullName>
        <ecNumber evidence="8">3.1.3.25</ecNumber>
    </recommendedName>
</protein>
<accession>B3QUR1</accession>
<organism evidence="9 10">
    <name type="scientific">Chloroherpeton thalassium (strain ATCC 35110 / GB-78)</name>
    <dbReference type="NCBI Taxonomy" id="517418"/>
    <lineage>
        <taxon>Bacteria</taxon>
        <taxon>Pseudomonadati</taxon>
        <taxon>Chlorobiota</taxon>
        <taxon>Chlorobiia</taxon>
        <taxon>Chlorobiales</taxon>
        <taxon>Chloroherpetonaceae</taxon>
        <taxon>Chloroherpeton</taxon>
    </lineage>
</organism>
<dbReference type="AlphaFoldDB" id="B3QUR1"/>
<dbReference type="PROSITE" id="PS00629">
    <property type="entry name" value="IMP_1"/>
    <property type="match status" value="1"/>
</dbReference>
<dbReference type="InterPro" id="IPR000760">
    <property type="entry name" value="Inositol_monophosphatase-like"/>
</dbReference>
<evidence type="ECO:0000256" key="8">
    <source>
        <dbReference type="RuleBase" id="RU364068"/>
    </source>
</evidence>
<sequence length="266" mass="29307">MTRELITAIEAAKAAGKNARRSFGKLSTAHISLKDRNDFVTVVDKRCEELAANTIRRRFPEDGILGEEGTTDGGTSGRKWIIDPLDGTLNFIHSVPNFSVSVAMMDETGDLIVGAIYNPIMKELFTAQRGKGAFFNNHRIHVTQNYRSERLLLATGFPYKVYDHLDKYLAVLSDLIQSTAGIRRAGSAALDLAYTACGRYDGFWEYHLNAWDIAAGALLVREAGGIVTDFKGDDAFLKTGNIIATNGKIHSMVLEKVQSHFGLSFE</sequence>
<dbReference type="GO" id="GO:0006020">
    <property type="term" value="P:inositol metabolic process"/>
    <property type="evidence" value="ECO:0007669"/>
    <property type="project" value="TreeGrafter"/>
</dbReference>
<name>B3QUR1_CHLT3</name>
<dbReference type="InterPro" id="IPR020550">
    <property type="entry name" value="Inositol_monophosphatase_CS"/>
</dbReference>
<dbReference type="PANTHER" id="PTHR20854">
    <property type="entry name" value="INOSITOL MONOPHOSPHATASE"/>
    <property type="match status" value="1"/>
</dbReference>
<dbReference type="PRINTS" id="PR00377">
    <property type="entry name" value="IMPHPHTASES"/>
</dbReference>
<gene>
    <name evidence="9" type="ordered locus">Ctha_0496</name>
</gene>
<comment type="cofactor">
    <cofactor evidence="2 7 8">
        <name>Mg(2+)</name>
        <dbReference type="ChEBI" id="CHEBI:18420"/>
    </cofactor>
</comment>
<dbReference type="GO" id="GO:0046872">
    <property type="term" value="F:metal ion binding"/>
    <property type="evidence" value="ECO:0007669"/>
    <property type="project" value="UniProtKB-KW"/>
</dbReference>
<feature type="binding site" evidence="7">
    <location>
        <position position="83"/>
    </location>
    <ligand>
        <name>Mg(2+)</name>
        <dbReference type="ChEBI" id="CHEBI:18420"/>
        <label>1</label>
        <note>catalytic</note>
    </ligand>
</feature>
<dbReference type="HOGENOM" id="CLU_044118_0_4_10"/>
<dbReference type="Proteomes" id="UP000001208">
    <property type="component" value="Chromosome"/>
</dbReference>
<dbReference type="GO" id="GO:0008934">
    <property type="term" value="F:inositol monophosphate 1-phosphatase activity"/>
    <property type="evidence" value="ECO:0007669"/>
    <property type="project" value="InterPro"/>
</dbReference>